<accession>A0ABS8Y9H3</accession>
<sequence>MSEEQICATLQTRWSDLEDRARELNDLMLELEQVDNDDNDVTRTGVYRLMALEHRLLNRELDFINDLLGTINQK</sequence>
<keyword evidence="2" id="KW-1185">Reference proteome</keyword>
<dbReference type="Proteomes" id="UP001199916">
    <property type="component" value="Unassembled WGS sequence"/>
</dbReference>
<reference evidence="1 2" key="1">
    <citation type="submission" date="2021-11" db="EMBL/GenBank/DDBJ databases">
        <title>Draft genome sequence of Paenibacillus profundus YoMME, a new Gram-positive bacteria with exoelectrogenic properties.</title>
        <authorList>
            <person name="Hubenova Y."/>
            <person name="Hubenova E."/>
            <person name="Manasiev Y."/>
            <person name="Peykov S."/>
            <person name="Mitov M."/>
        </authorList>
    </citation>
    <scope>NUCLEOTIDE SEQUENCE [LARGE SCALE GENOMIC DNA]</scope>
    <source>
        <strain evidence="1 2">YoMME</strain>
    </source>
</reference>
<name>A0ABS8Y9H3_9BACL</name>
<evidence type="ECO:0000313" key="1">
    <source>
        <dbReference type="EMBL" id="MCE5168506.1"/>
    </source>
</evidence>
<protein>
    <recommendedName>
        <fullName evidence="3">DUF2524 domain-containing protein</fullName>
    </recommendedName>
</protein>
<proteinExistence type="predicted"/>
<evidence type="ECO:0008006" key="3">
    <source>
        <dbReference type="Google" id="ProtNLM"/>
    </source>
</evidence>
<organism evidence="1 2">
    <name type="scientific">Paenibacillus profundus</name>
    <dbReference type="NCBI Taxonomy" id="1173085"/>
    <lineage>
        <taxon>Bacteria</taxon>
        <taxon>Bacillati</taxon>
        <taxon>Bacillota</taxon>
        <taxon>Bacilli</taxon>
        <taxon>Bacillales</taxon>
        <taxon>Paenibacillaceae</taxon>
        <taxon>Paenibacillus</taxon>
    </lineage>
</organism>
<comment type="caution">
    <text evidence="1">The sequence shown here is derived from an EMBL/GenBank/DDBJ whole genome shotgun (WGS) entry which is preliminary data.</text>
</comment>
<gene>
    <name evidence="1" type="ORF">LQV63_04155</name>
</gene>
<dbReference type="EMBL" id="JAJNBZ010000002">
    <property type="protein sequence ID" value="MCE5168506.1"/>
    <property type="molecule type" value="Genomic_DNA"/>
</dbReference>
<evidence type="ECO:0000313" key="2">
    <source>
        <dbReference type="Proteomes" id="UP001199916"/>
    </source>
</evidence>
<dbReference type="RefSeq" id="WP_233695750.1">
    <property type="nucleotide sequence ID" value="NZ_JAJNBZ010000002.1"/>
</dbReference>